<dbReference type="InterPro" id="IPR017900">
    <property type="entry name" value="4Fe4S_Fe_S_CS"/>
</dbReference>
<gene>
    <name evidence="6" type="ORF">ENM88_07660</name>
</gene>
<feature type="domain" description="4Fe-4S ferredoxin-type" evidence="5">
    <location>
        <begin position="358"/>
        <end position="387"/>
    </location>
</feature>
<name>A0A7J3X8S4_THEPE</name>
<keyword evidence="1" id="KW-0004">4Fe-4S</keyword>
<dbReference type="PROSITE" id="PS00198">
    <property type="entry name" value="4FE4S_FER_1"/>
    <property type="match status" value="2"/>
</dbReference>
<dbReference type="GO" id="GO:0016491">
    <property type="term" value="F:oxidoreductase activity"/>
    <property type="evidence" value="ECO:0007669"/>
    <property type="project" value="UniProtKB-ARBA"/>
</dbReference>
<dbReference type="EMBL" id="DRZM01000215">
    <property type="protein sequence ID" value="HHP05599.1"/>
    <property type="molecule type" value="Genomic_DNA"/>
</dbReference>
<dbReference type="PROSITE" id="PS51379">
    <property type="entry name" value="4FE4S_FER_2"/>
    <property type="match status" value="4"/>
</dbReference>
<reference evidence="6" key="1">
    <citation type="journal article" date="2020" name="mSystems">
        <title>Genome- and Community-Level Interaction Insights into Carbon Utilization and Element Cycling Functions of Hydrothermarchaeota in Hydrothermal Sediment.</title>
        <authorList>
            <person name="Zhou Z."/>
            <person name="Liu Y."/>
            <person name="Xu W."/>
            <person name="Pan J."/>
            <person name="Luo Z.H."/>
            <person name="Li M."/>
        </authorList>
    </citation>
    <scope>NUCLEOTIDE SEQUENCE [LARGE SCALE GENOMIC DNA]</scope>
    <source>
        <strain evidence="6">SpSt-1125</strain>
    </source>
</reference>
<organism evidence="6">
    <name type="scientific">Thermofilum pendens</name>
    <dbReference type="NCBI Taxonomy" id="2269"/>
    <lineage>
        <taxon>Archaea</taxon>
        <taxon>Thermoproteota</taxon>
        <taxon>Thermoprotei</taxon>
        <taxon>Thermofilales</taxon>
        <taxon>Thermofilaceae</taxon>
        <taxon>Thermofilum</taxon>
    </lineage>
</organism>
<comment type="caution">
    <text evidence="6">The sequence shown here is derived from an EMBL/GenBank/DDBJ whole genome shotgun (WGS) entry which is preliminary data.</text>
</comment>
<sequence length="458" mass="49493">MPASSSTCHIERVVLEHLSSNWYENLSNTLKVIAVAAERADGVIVVGPPRAADLWASILGELASVGARWPRIILVDSERDCALASLSLEELLSIWEEYLGEASRYTLHVDLRLDTRVSRRDVLTRGLSSALRYLALVDVDSSRCAGLQSCALCLQSCPYSALKGKPPGADREKCVECGLCASSCPSGLLFQPAAPPSAVRKLIDAAASKGIRSLAVTCPWGRSSVYSALSSSGRVLVLELPCIASLRLHELLYARLRGLSASFHCALGEKCSRWAAAKTHLELSKEVEESFGPPRGDWSGAPFELPRLAALFAVKPRTAPTRLPLFHLSVSEACTLCGACANLCPASALRLSRDDYSTSLLFNSSLCVGCSTCAEKCPEKAITLSRRLQVVDGFEVVAGSDVVHCKQCGAPLGPLSKLRSLEKRMREKGFDEETIQSLYLCEKCKHEKLLRELVGSVS</sequence>
<feature type="domain" description="4Fe-4S ferredoxin-type" evidence="5">
    <location>
        <begin position="165"/>
        <end position="194"/>
    </location>
</feature>
<dbReference type="PANTHER" id="PTHR43687:SF1">
    <property type="entry name" value="FERREDOXIN III"/>
    <property type="match status" value="1"/>
</dbReference>
<feature type="domain" description="4Fe-4S ferredoxin-type" evidence="5">
    <location>
        <begin position="135"/>
        <end position="163"/>
    </location>
</feature>
<dbReference type="GO" id="GO:0046872">
    <property type="term" value="F:metal ion binding"/>
    <property type="evidence" value="ECO:0007669"/>
    <property type="project" value="UniProtKB-KW"/>
</dbReference>
<dbReference type="AlphaFoldDB" id="A0A7J3X8S4"/>
<protein>
    <recommendedName>
        <fullName evidence="5">4Fe-4S ferredoxin-type domain-containing protein</fullName>
    </recommendedName>
</protein>
<evidence type="ECO:0000256" key="3">
    <source>
        <dbReference type="ARBA" id="ARBA00023004"/>
    </source>
</evidence>
<evidence type="ECO:0000313" key="6">
    <source>
        <dbReference type="EMBL" id="HHP05599.1"/>
    </source>
</evidence>
<dbReference type="InterPro" id="IPR050572">
    <property type="entry name" value="Fe-S_Ferredoxin"/>
</dbReference>
<evidence type="ECO:0000256" key="1">
    <source>
        <dbReference type="ARBA" id="ARBA00022485"/>
    </source>
</evidence>
<keyword evidence="2" id="KW-0479">Metal-binding</keyword>
<dbReference type="Pfam" id="PF00037">
    <property type="entry name" value="Fer4"/>
    <property type="match status" value="1"/>
</dbReference>
<dbReference type="InterPro" id="IPR017896">
    <property type="entry name" value="4Fe4S_Fe-S-bd"/>
</dbReference>
<evidence type="ECO:0000259" key="5">
    <source>
        <dbReference type="PROSITE" id="PS51379"/>
    </source>
</evidence>
<accession>A0A7J3X8S4</accession>
<dbReference type="Pfam" id="PF13187">
    <property type="entry name" value="Fer4_9"/>
    <property type="match status" value="1"/>
</dbReference>
<proteinExistence type="predicted"/>
<keyword evidence="4" id="KW-0411">Iron-sulfur</keyword>
<dbReference type="Gene3D" id="3.30.70.20">
    <property type="match status" value="2"/>
</dbReference>
<dbReference type="SUPFAM" id="SSF54862">
    <property type="entry name" value="4Fe-4S ferredoxins"/>
    <property type="match status" value="2"/>
</dbReference>
<keyword evidence="3" id="KW-0408">Iron</keyword>
<feature type="domain" description="4Fe-4S ferredoxin-type" evidence="5">
    <location>
        <begin position="324"/>
        <end position="354"/>
    </location>
</feature>
<evidence type="ECO:0000256" key="2">
    <source>
        <dbReference type="ARBA" id="ARBA00022723"/>
    </source>
</evidence>
<evidence type="ECO:0000256" key="4">
    <source>
        <dbReference type="ARBA" id="ARBA00023014"/>
    </source>
</evidence>
<dbReference type="GO" id="GO:0051539">
    <property type="term" value="F:4 iron, 4 sulfur cluster binding"/>
    <property type="evidence" value="ECO:0007669"/>
    <property type="project" value="UniProtKB-KW"/>
</dbReference>
<dbReference type="PANTHER" id="PTHR43687">
    <property type="entry name" value="ADENYLYLSULFATE REDUCTASE, BETA SUBUNIT"/>
    <property type="match status" value="1"/>
</dbReference>